<feature type="compositionally biased region" description="Polar residues" evidence="2">
    <location>
        <begin position="305"/>
        <end position="320"/>
    </location>
</feature>
<feature type="compositionally biased region" description="Polar residues" evidence="2">
    <location>
        <begin position="117"/>
        <end position="129"/>
    </location>
</feature>
<feature type="compositionally biased region" description="Polar residues" evidence="2">
    <location>
        <begin position="85"/>
        <end position="109"/>
    </location>
</feature>
<feature type="coiled-coil region" evidence="1">
    <location>
        <begin position="142"/>
        <end position="169"/>
    </location>
</feature>
<name>A0A2H1VUA8_SPOFR</name>
<feature type="region of interest" description="Disordered" evidence="2">
    <location>
        <begin position="1"/>
        <end position="129"/>
    </location>
</feature>
<sequence length="542" mass="58900">MKASCKNVLPQEGTGCSAVGESLTGPSPVSPTYSGGGNNRQQPSVDAESQNGSSQNIKLQAQIAAETHSMPTGRVTRSRFKRPSTKASDSGESDCSQMSLVSQQSAVSTRTRKRTKTQVGNNQSKETTIEKSNPITVDGTVIEKLVSDNAELRTQITNLSASVEKLLNQYNSGSGQGNNNGSISPTFVEDLTRSIMIQVGNMVNARLEAIESRLLPEKRLRPPLAADLRKSGVSVTQSQEEISEVESMKKGKGKKKQKNKRSVALNPINVMMTDLPPVLSHGPQSSPLEAVTETWATVVRKNNPHKNTQPKVPAAPSTTQKKGRTIVLPKIPTTAAIAITITEGSSATYAETMYKARQRIKLSEFGIESFNQRIGMTGGMLLEISGADCNAKADKLAARMREVLADIDVRITRPCKMGEIIILDVDESISPVDVVTAVAEVGGCSPDDVKVGVIRRQPHSLGRVWVRCPLATNLDMYVISVRVEWTEAINVMLAPNTVIKQMNAQRKHIDALFVRTWDTKLTTEWAPKIVLLLRKKGQKVVL</sequence>
<evidence type="ECO:0000313" key="3">
    <source>
        <dbReference type="EMBL" id="SOQ44368.1"/>
    </source>
</evidence>
<evidence type="ECO:0000256" key="1">
    <source>
        <dbReference type="SAM" id="Coils"/>
    </source>
</evidence>
<reference evidence="3" key="1">
    <citation type="submission" date="2016-07" db="EMBL/GenBank/DDBJ databases">
        <authorList>
            <person name="Bretaudeau A."/>
        </authorList>
    </citation>
    <scope>NUCLEOTIDE SEQUENCE</scope>
    <source>
        <strain evidence="3">Rice</strain>
        <tissue evidence="3">Whole body</tissue>
    </source>
</reference>
<protein>
    <submittedName>
        <fullName evidence="3">SFRICE_011752</fullName>
    </submittedName>
</protein>
<dbReference type="EMBL" id="ODYU01004467">
    <property type="protein sequence ID" value="SOQ44368.1"/>
    <property type="molecule type" value="Genomic_DNA"/>
</dbReference>
<evidence type="ECO:0000256" key="2">
    <source>
        <dbReference type="SAM" id="MobiDB-lite"/>
    </source>
</evidence>
<dbReference type="AlphaFoldDB" id="A0A2H1VUA8"/>
<gene>
    <name evidence="3" type="ORF">SFRICE_011752</name>
</gene>
<organism evidence="3">
    <name type="scientific">Spodoptera frugiperda</name>
    <name type="common">Fall armyworm</name>
    <dbReference type="NCBI Taxonomy" id="7108"/>
    <lineage>
        <taxon>Eukaryota</taxon>
        <taxon>Metazoa</taxon>
        <taxon>Ecdysozoa</taxon>
        <taxon>Arthropoda</taxon>
        <taxon>Hexapoda</taxon>
        <taxon>Insecta</taxon>
        <taxon>Pterygota</taxon>
        <taxon>Neoptera</taxon>
        <taxon>Endopterygota</taxon>
        <taxon>Lepidoptera</taxon>
        <taxon>Glossata</taxon>
        <taxon>Ditrysia</taxon>
        <taxon>Noctuoidea</taxon>
        <taxon>Noctuidae</taxon>
        <taxon>Amphipyrinae</taxon>
        <taxon>Spodoptera</taxon>
    </lineage>
</organism>
<feature type="compositionally biased region" description="Basic residues" evidence="2">
    <location>
        <begin position="250"/>
        <end position="260"/>
    </location>
</feature>
<feature type="compositionally biased region" description="Polar residues" evidence="2">
    <location>
        <begin position="24"/>
        <end position="59"/>
    </location>
</feature>
<accession>A0A2H1VUA8</accession>
<feature type="region of interest" description="Disordered" evidence="2">
    <location>
        <begin position="230"/>
        <end position="260"/>
    </location>
</feature>
<proteinExistence type="predicted"/>
<keyword evidence="1" id="KW-0175">Coiled coil</keyword>
<feature type="region of interest" description="Disordered" evidence="2">
    <location>
        <begin position="303"/>
        <end position="322"/>
    </location>
</feature>